<dbReference type="CDD" id="cd22029">
    <property type="entry name" value="HMG-box_SoxC"/>
    <property type="match status" value="1"/>
</dbReference>
<comment type="subcellular location">
    <subcellularLocation>
        <location evidence="1">Nucleus</location>
    </subcellularLocation>
</comment>
<keyword evidence="3" id="KW-0539">Nucleus</keyword>
<evidence type="ECO:0000256" key="2">
    <source>
        <dbReference type="ARBA" id="ARBA00023125"/>
    </source>
</evidence>
<dbReference type="GO" id="GO:0005634">
    <property type="term" value="C:nucleus"/>
    <property type="evidence" value="ECO:0007669"/>
    <property type="project" value="UniProtKB-SubCell"/>
</dbReference>
<dbReference type="Pfam" id="PF00505">
    <property type="entry name" value="HMG_box"/>
    <property type="match status" value="1"/>
</dbReference>
<dbReference type="OMA" id="RRKICVQ"/>
<dbReference type="InterPro" id="IPR009071">
    <property type="entry name" value="HMG_box_dom"/>
</dbReference>
<proteinExistence type="predicted"/>
<keyword evidence="4" id="KW-1185">Reference proteome</keyword>
<protein>
    <submittedName>
        <fullName evidence="5">GATA zinc finger domain-containing protein 7-like</fullName>
    </submittedName>
</protein>
<dbReference type="SUPFAM" id="SSF47095">
    <property type="entry name" value="HMG-box"/>
    <property type="match status" value="1"/>
</dbReference>
<dbReference type="InParanoid" id="A0A6P6Y1I7"/>
<dbReference type="KEGG" id="dpte:113793174"/>
<evidence type="ECO:0000256" key="3">
    <source>
        <dbReference type="ARBA" id="ARBA00023242"/>
    </source>
</evidence>
<gene>
    <name evidence="5" type="primary">LOC113793174</name>
</gene>
<dbReference type="PANTHER" id="PTHR10270">
    <property type="entry name" value="SOX TRANSCRIPTION FACTOR"/>
    <property type="match status" value="1"/>
</dbReference>
<dbReference type="Gene3D" id="1.10.30.10">
    <property type="entry name" value="High mobility group box domain"/>
    <property type="match status" value="1"/>
</dbReference>
<organism evidence="4 5">
    <name type="scientific">Dermatophagoides pteronyssinus</name>
    <name type="common">European house dust mite</name>
    <dbReference type="NCBI Taxonomy" id="6956"/>
    <lineage>
        <taxon>Eukaryota</taxon>
        <taxon>Metazoa</taxon>
        <taxon>Ecdysozoa</taxon>
        <taxon>Arthropoda</taxon>
        <taxon>Chelicerata</taxon>
        <taxon>Arachnida</taxon>
        <taxon>Acari</taxon>
        <taxon>Acariformes</taxon>
        <taxon>Sarcoptiformes</taxon>
        <taxon>Astigmata</taxon>
        <taxon>Psoroptidia</taxon>
        <taxon>Analgoidea</taxon>
        <taxon>Pyroglyphidae</taxon>
        <taxon>Dermatophagoidinae</taxon>
        <taxon>Dermatophagoides</taxon>
    </lineage>
</organism>
<dbReference type="Proteomes" id="UP000515146">
    <property type="component" value="Unplaced"/>
</dbReference>
<sequence>MESSSLSDLDSLIINDNNNNNGIDSCNNIMTTLYDDEVIIDINDNNDNNNIINGLTIGINPESHFGSLKVSEDSSTPYTDATRCKRTGNHNHIKRPMNAFMVWSQIERRKICVQQPEIHNAEISKRLGKRWKMLTEEERRPFIAEAERLRLLHLKQYPDYKYRPKKKLKPSSTLNPSSSLSSSSSNNGDMDSLSDSGHSDTSRRTNNSHTMMISGPTTIQQHPTAIAIETTLSNCNGMILANHNSIMVNNIGDISGSRKAKIRTITHNANSNNAKSLSSNILTLTTTNGKQPTIVNKFIAIDSMPLSTSKTISGSISPVSSTDGSYCGNNSNVDDLLLNSDASFISIADHPHKHLGLAKCLRNSSKSSTIFQSNNSGLLTPTSTATSGFASDGEPEMIFKQTTTTDSLPQQFMIDSFIENDLIGSNRTKQGINIDCISHHQVEQQSNMNALLSSSSVMASPPSSTTSINDLDDFCDVFNLNNNNNNGDPWSCYSSTTASTTNGSNHQMSNNSGLIFGHLDSSFDSLQTSATQSTNISASTTASGSSNSSGSHFEFPDYDGLEVKNIFIDDDCWNDKTLLSNFH</sequence>
<dbReference type="SMART" id="SM00398">
    <property type="entry name" value="HMG"/>
    <property type="match status" value="1"/>
</dbReference>
<evidence type="ECO:0000313" key="4">
    <source>
        <dbReference type="Proteomes" id="UP000515146"/>
    </source>
</evidence>
<name>A0A6P6Y1I7_DERPT</name>
<evidence type="ECO:0000256" key="1">
    <source>
        <dbReference type="ARBA" id="ARBA00004123"/>
    </source>
</evidence>
<dbReference type="AlphaFoldDB" id="A0A6P6Y1I7"/>
<dbReference type="InterPro" id="IPR036910">
    <property type="entry name" value="HMG_box_dom_sf"/>
</dbReference>
<dbReference type="RefSeq" id="XP_027198961.1">
    <property type="nucleotide sequence ID" value="XM_027343160.1"/>
</dbReference>
<evidence type="ECO:0000313" key="5">
    <source>
        <dbReference type="RefSeq" id="XP_027198961.1"/>
    </source>
</evidence>
<accession>A0A6P6Y1I7</accession>
<dbReference type="PROSITE" id="PS50118">
    <property type="entry name" value="HMG_BOX_2"/>
    <property type="match status" value="1"/>
</dbReference>
<dbReference type="PANTHER" id="PTHR10270:SF323">
    <property type="entry name" value="TRANSCRIPTION FACTOR SOX-14-RELATED"/>
    <property type="match status" value="1"/>
</dbReference>
<keyword evidence="2" id="KW-0238">DNA-binding</keyword>
<dbReference type="GO" id="GO:0000978">
    <property type="term" value="F:RNA polymerase II cis-regulatory region sequence-specific DNA binding"/>
    <property type="evidence" value="ECO:0007669"/>
    <property type="project" value="TreeGrafter"/>
</dbReference>
<dbReference type="FunFam" id="1.10.30.10:FF:000007">
    <property type="entry name" value="Transcription factor SOX"/>
    <property type="match status" value="1"/>
</dbReference>
<dbReference type="GO" id="GO:0007420">
    <property type="term" value="P:brain development"/>
    <property type="evidence" value="ECO:0007669"/>
    <property type="project" value="TreeGrafter"/>
</dbReference>
<dbReference type="GO" id="GO:0001228">
    <property type="term" value="F:DNA-binding transcription activator activity, RNA polymerase II-specific"/>
    <property type="evidence" value="ECO:0007669"/>
    <property type="project" value="TreeGrafter"/>
</dbReference>
<dbReference type="GeneID" id="113793174"/>
<dbReference type="InterPro" id="IPR050140">
    <property type="entry name" value="SRY-related_HMG-box_TF-like"/>
</dbReference>
<dbReference type="GO" id="GO:0000122">
    <property type="term" value="P:negative regulation of transcription by RNA polymerase II"/>
    <property type="evidence" value="ECO:0007669"/>
    <property type="project" value="TreeGrafter"/>
</dbReference>
<dbReference type="GO" id="GO:0030182">
    <property type="term" value="P:neuron differentiation"/>
    <property type="evidence" value="ECO:0007669"/>
    <property type="project" value="TreeGrafter"/>
</dbReference>
<reference evidence="5" key="1">
    <citation type="submission" date="2025-08" db="UniProtKB">
        <authorList>
            <consortium name="RefSeq"/>
        </authorList>
    </citation>
    <scope>IDENTIFICATION</scope>
    <source>
        <strain evidence="5">Airmid</strain>
    </source>
</reference>
<dbReference type="OrthoDB" id="6247875at2759"/>